<dbReference type="PANTHER" id="PTHR11496">
    <property type="entry name" value="ALCOHOL DEHYDROGENASE"/>
    <property type="match status" value="1"/>
</dbReference>
<dbReference type="AlphaFoldDB" id="A0A383AJC4"/>
<dbReference type="Pfam" id="PF00465">
    <property type="entry name" value="Fe-ADH"/>
    <property type="match status" value="1"/>
</dbReference>
<evidence type="ECO:0000313" key="4">
    <source>
        <dbReference type="EMBL" id="SVE07673.1"/>
    </source>
</evidence>
<gene>
    <name evidence="4" type="ORF">METZ01_LOCUS460527</name>
</gene>
<organism evidence="4">
    <name type="scientific">marine metagenome</name>
    <dbReference type="NCBI Taxonomy" id="408172"/>
    <lineage>
        <taxon>unclassified sequences</taxon>
        <taxon>metagenomes</taxon>
        <taxon>ecological metagenomes</taxon>
    </lineage>
</organism>
<accession>A0A383AJC4</accession>
<name>A0A383AJC4_9ZZZZ</name>
<dbReference type="Gene3D" id="3.40.50.1970">
    <property type="match status" value="1"/>
</dbReference>
<evidence type="ECO:0000259" key="3">
    <source>
        <dbReference type="Pfam" id="PF00465"/>
    </source>
</evidence>
<protein>
    <recommendedName>
        <fullName evidence="3">Alcohol dehydrogenase iron-type/glycerol dehydrogenase GldA domain-containing protein</fullName>
    </recommendedName>
</protein>
<dbReference type="PANTHER" id="PTHR11496:SF102">
    <property type="entry name" value="ALCOHOL DEHYDROGENASE 4"/>
    <property type="match status" value="1"/>
</dbReference>
<feature type="non-terminal residue" evidence="4">
    <location>
        <position position="149"/>
    </location>
</feature>
<dbReference type="EMBL" id="UINC01192497">
    <property type="protein sequence ID" value="SVE07673.1"/>
    <property type="molecule type" value="Genomic_DNA"/>
</dbReference>
<dbReference type="SUPFAM" id="SSF56796">
    <property type="entry name" value="Dehydroquinate synthase-like"/>
    <property type="match status" value="1"/>
</dbReference>
<feature type="domain" description="Alcohol dehydrogenase iron-type/glycerol dehydrogenase GldA" evidence="3">
    <location>
        <begin position="40"/>
        <end position="144"/>
    </location>
</feature>
<dbReference type="GO" id="GO:0046872">
    <property type="term" value="F:metal ion binding"/>
    <property type="evidence" value="ECO:0007669"/>
    <property type="project" value="InterPro"/>
</dbReference>
<evidence type="ECO:0000256" key="1">
    <source>
        <dbReference type="ARBA" id="ARBA00007358"/>
    </source>
</evidence>
<sequence>MTARPTAHQRKRPTGPPVTHLAGRYRATVTRNLAATWGFPNRIRIGPGRVAELGAACAEAGIFRPLVVTDPGLADLPLFGEVLAALAAAGLDHGLFTGVRPNPVEANVDAAVAGLREGSHDGVVAVGGGSALDVGKMAAFMVGQTRPIW</sequence>
<proteinExistence type="inferred from homology"/>
<keyword evidence="2" id="KW-0560">Oxidoreductase</keyword>
<evidence type="ECO:0000256" key="2">
    <source>
        <dbReference type="ARBA" id="ARBA00023002"/>
    </source>
</evidence>
<reference evidence="4" key="1">
    <citation type="submission" date="2018-05" db="EMBL/GenBank/DDBJ databases">
        <authorList>
            <person name="Lanie J.A."/>
            <person name="Ng W.-L."/>
            <person name="Kazmierczak K.M."/>
            <person name="Andrzejewski T.M."/>
            <person name="Davidsen T.M."/>
            <person name="Wayne K.J."/>
            <person name="Tettelin H."/>
            <person name="Glass J.I."/>
            <person name="Rusch D."/>
            <person name="Podicherti R."/>
            <person name="Tsui H.-C.T."/>
            <person name="Winkler M.E."/>
        </authorList>
    </citation>
    <scope>NUCLEOTIDE SEQUENCE</scope>
</reference>
<comment type="similarity">
    <text evidence="1">Belongs to the iron-containing alcohol dehydrogenase family.</text>
</comment>
<dbReference type="InterPro" id="IPR001670">
    <property type="entry name" value="ADH_Fe/GldA"/>
</dbReference>
<dbReference type="InterPro" id="IPR039697">
    <property type="entry name" value="Alcohol_dehydrogenase_Fe"/>
</dbReference>
<dbReference type="GO" id="GO:0004022">
    <property type="term" value="F:alcohol dehydrogenase (NAD+) activity"/>
    <property type="evidence" value="ECO:0007669"/>
    <property type="project" value="TreeGrafter"/>
</dbReference>